<dbReference type="EMBL" id="JBGCUO010000001">
    <property type="protein sequence ID" value="MEY1662542.1"/>
    <property type="molecule type" value="Genomic_DNA"/>
</dbReference>
<evidence type="ECO:0000256" key="2">
    <source>
        <dbReference type="ARBA" id="ARBA00022803"/>
    </source>
</evidence>
<dbReference type="Pfam" id="PF13529">
    <property type="entry name" value="Peptidase_C39_2"/>
    <property type="match status" value="1"/>
</dbReference>
<dbReference type="SUPFAM" id="SSF48452">
    <property type="entry name" value="TPR-like"/>
    <property type="match status" value="5"/>
</dbReference>
<keyword evidence="6" id="KW-1185">Reference proteome</keyword>
<dbReference type="PANTHER" id="PTHR45586:SF1">
    <property type="entry name" value="LIPOPOLYSACCHARIDE ASSEMBLY PROTEIN B"/>
    <property type="match status" value="1"/>
</dbReference>
<dbReference type="RefSeq" id="WP_369455776.1">
    <property type="nucleotide sequence ID" value="NZ_JBGCUO010000001.1"/>
</dbReference>
<accession>A0ABV4AJ16</accession>
<protein>
    <submittedName>
        <fullName evidence="5">Tetratricopeptide repeat protein</fullName>
    </submittedName>
</protein>
<dbReference type="Gene3D" id="1.25.40.10">
    <property type="entry name" value="Tetratricopeptide repeat domain"/>
    <property type="match status" value="6"/>
</dbReference>
<comment type="caution">
    <text evidence="5">The sequence shown here is derived from an EMBL/GenBank/DDBJ whole genome shotgun (WGS) entry which is preliminary data.</text>
</comment>
<dbReference type="PROSITE" id="PS50005">
    <property type="entry name" value="TPR"/>
    <property type="match status" value="1"/>
</dbReference>
<dbReference type="InterPro" id="IPR019734">
    <property type="entry name" value="TPR_rpt"/>
</dbReference>
<evidence type="ECO:0000259" key="4">
    <source>
        <dbReference type="Pfam" id="PF13529"/>
    </source>
</evidence>
<sequence length="1666" mass="190360">MQKANETAAVLQAAREQYRQGRFRAVWDALVAHAGEPARWQDPSVMVLGARALNHLGRSRTAEYLILRAQRLRPQHYEQRYYYAAYRLNNDGPWATLGHLRAIGEQLDGADRDLASSWLALYSSIFASYRDWERAQDYLDQAKTIWPESPWLCTQQASLLERQDRYQEALELLAAVAQPELSQLRSYFELLILMDRRDDAKAVMAQGLQRFQSVDLWLRHYDLLLEDGERDEALAALEQARALIPELPSGSVDSMVSYRDYEICYERGEVDEAITRLAGQKNHFLKTVRENLLAAPADAPAKQLAVGFVRQHHMTCAPATFAALARYFGHPFEHLEIAEAICYDGTPATTERRWISELGWTVREFELTPEVLCQLIDRDIPVALGTVDPGNAHLQAIVGYDLRKGVYFIRDPFSPLISEMLIQGTHERYAATGPRCMVMLPPERAADLADLELPAEQLYDHYYALQMALSAHDRDAAQHHLQALCAAGPDHRLALWGQRSLANYDDDYGSALAAVEALRARYPDDLNLMVSQAHLLEELGREEEQRTFLRTQIDGGHRHPVLLQTGVDALRFDHRHETQTRAWLEEVLRKDPTRASALYALAGLLWDQGEHAAAYELYWLCTTLEDKSEHFAQSYFKAARYMRDTERALAWLRRRHDTLGRQAAGPSITLAQMLDLLERTPEANTIYEQALTRHPDDVGLLREVLDNLLTRGALDDARALLDQLPAGVPASLVPEYRFQLAKLEGDPEAALHWAQQLSDVAPLHLGALHYLAEGIRHQQDLEAAIALIEARWQQAPYDSGLRGLLLDFYTDLPPSQCLPLLEAFRAAAPFDSRITQSLSGTALMLGDTDTADALALEMLAETPDHAGALMMRGRIARRRGEPAAAAEHFRELIRLRPDHAQAFQALLECYTDVEDKRAALTYIHSQLVEQVTFGDGIQAFVPLARRYLDDEQVREWVAEMLAERPDLWQCWLAVGQFHNAIGEGEQAEGLFRQACERFPLLPRLWLELGRQRMQNGDLDGAREALNECTRQSPQWVQGITTMVDILEQLGEVEEAEQRVDRGLARYPDSAVLLAYKADLLWRRGEREDAYQALRAALSGDPDYGWAWNRLQHWARALDCYEQVRELAVQLATRDETNAGLWSRASDLCEDKQERERYIDRALALVPHSPHYVIDRCHLLWEMERLDEAWPLMGEEYWQGAVPIEVRTFEAWLRHQLGEVEQATALLRDEVVQRDPSYATAWRHLAHWYRDAGDSEACLDACRRWVAIQNDSANVLTDASELMLEVTEGEAREAINDEVSAYLERAMAFDYSNAYLQMTLLDHYLDSGAPERADALMERLLVDEHNLFLRARQLRLALAMGRIEQAWPLYRSLICDWQENEWLLFAPEQWYRAADAAEVLDAELRAWLRSDEPLPATFGGAWAYRSEESDDRQQRVDSELDELWARSPEAGHRALWRILVSDLFESDYRLTVLDHQWQRVVADERLPGVAMEQLVYAHDDERAAKLVAAVAGRTDLSEQFFYFANFSVRVQQSRWDEGVALIAQAADVLAAREQEPTPRMELWLALDHWLAHGTPGALHALVELPEFHCSELEQHILAHARVLAPIYEQPLHRNGGHYLAALKQLNNSEWDGAAPNRFFADCRKQILATVPGGWRRLWWQWRLRKVL</sequence>
<dbReference type="InterPro" id="IPR051012">
    <property type="entry name" value="CellSynth/LPSAsmb/PSIAsmb"/>
</dbReference>
<evidence type="ECO:0000256" key="3">
    <source>
        <dbReference type="PROSITE-ProRule" id="PRU00339"/>
    </source>
</evidence>
<dbReference type="InterPro" id="IPR011990">
    <property type="entry name" value="TPR-like_helical_dom_sf"/>
</dbReference>
<feature type="domain" description="Peptidase C39-like" evidence="4">
    <location>
        <begin position="306"/>
        <end position="412"/>
    </location>
</feature>
<dbReference type="PANTHER" id="PTHR45586">
    <property type="entry name" value="TPR REPEAT-CONTAINING PROTEIN PA4667"/>
    <property type="match status" value="1"/>
</dbReference>
<evidence type="ECO:0000313" key="6">
    <source>
        <dbReference type="Proteomes" id="UP001562065"/>
    </source>
</evidence>
<dbReference type="Pfam" id="PF14559">
    <property type="entry name" value="TPR_19"/>
    <property type="match status" value="1"/>
</dbReference>
<feature type="repeat" description="TPR" evidence="3">
    <location>
        <begin position="866"/>
        <end position="899"/>
    </location>
</feature>
<dbReference type="Pfam" id="PF13432">
    <property type="entry name" value="TPR_16"/>
    <property type="match status" value="1"/>
</dbReference>
<reference evidence="5 6" key="1">
    <citation type="submission" date="2024-07" db="EMBL/GenBank/DDBJ databases">
        <authorList>
            <person name="Ren Q."/>
        </authorList>
    </citation>
    <scope>NUCLEOTIDE SEQUENCE [LARGE SCALE GENOMIC DNA]</scope>
    <source>
        <strain evidence="5 6">REN37</strain>
    </source>
</reference>
<organism evidence="5 6">
    <name type="scientific">Isoalcanivorax beigongshangi</name>
    <dbReference type="NCBI Taxonomy" id="3238810"/>
    <lineage>
        <taxon>Bacteria</taxon>
        <taxon>Pseudomonadati</taxon>
        <taxon>Pseudomonadota</taxon>
        <taxon>Gammaproteobacteria</taxon>
        <taxon>Oceanospirillales</taxon>
        <taxon>Alcanivoracaceae</taxon>
        <taxon>Isoalcanivorax</taxon>
    </lineage>
</organism>
<evidence type="ECO:0000313" key="5">
    <source>
        <dbReference type="EMBL" id="MEY1662542.1"/>
    </source>
</evidence>
<gene>
    <name evidence="5" type="ORF">AB5I84_10325</name>
</gene>
<proteinExistence type="predicted"/>
<dbReference type="SMART" id="SM00028">
    <property type="entry name" value="TPR"/>
    <property type="match status" value="9"/>
</dbReference>
<name>A0ABV4AJ16_9GAMM</name>
<dbReference type="Pfam" id="PF13428">
    <property type="entry name" value="TPR_14"/>
    <property type="match status" value="1"/>
</dbReference>
<dbReference type="InterPro" id="IPR039564">
    <property type="entry name" value="Peptidase_C39-like"/>
</dbReference>
<keyword evidence="2 3" id="KW-0802">TPR repeat</keyword>
<keyword evidence="1" id="KW-0677">Repeat</keyword>
<evidence type="ECO:0000256" key="1">
    <source>
        <dbReference type="ARBA" id="ARBA00022737"/>
    </source>
</evidence>
<dbReference type="Proteomes" id="UP001562065">
    <property type="component" value="Unassembled WGS sequence"/>
</dbReference>
<dbReference type="Gene3D" id="3.90.70.10">
    <property type="entry name" value="Cysteine proteinases"/>
    <property type="match status" value="1"/>
</dbReference>